<name>A0A7R9EAP5_9NEOP</name>
<evidence type="ECO:0000313" key="1">
    <source>
        <dbReference type="EMBL" id="CAD7430255.1"/>
    </source>
</evidence>
<protein>
    <submittedName>
        <fullName evidence="1">Uncharacterized protein</fullName>
    </submittedName>
</protein>
<organism evidence="1">
    <name type="scientific">Timema monikensis</name>
    <dbReference type="NCBI Taxonomy" id="170555"/>
    <lineage>
        <taxon>Eukaryota</taxon>
        <taxon>Metazoa</taxon>
        <taxon>Ecdysozoa</taxon>
        <taxon>Arthropoda</taxon>
        <taxon>Hexapoda</taxon>
        <taxon>Insecta</taxon>
        <taxon>Pterygota</taxon>
        <taxon>Neoptera</taxon>
        <taxon>Polyneoptera</taxon>
        <taxon>Phasmatodea</taxon>
        <taxon>Timematodea</taxon>
        <taxon>Timematoidea</taxon>
        <taxon>Timematidae</taxon>
        <taxon>Timema</taxon>
    </lineage>
</organism>
<sequence>MSWSENNVEAPRRYSRPDTELSSFFGWLDTCSILAVGRLGPVAQSVQYYFGERRSVIVFLSCDGLLRAGPRSTLLMDTKFSFPVRFPFNPSKIRLEDIEVPEVLNLPTLKKV</sequence>
<dbReference type="EMBL" id="OB794423">
    <property type="protein sequence ID" value="CAD7430255.1"/>
    <property type="molecule type" value="Genomic_DNA"/>
</dbReference>
<accession>A0A7R9EAP5</accession>
<dbReference type="AlphaFoldDB" id="A0A7R9EAP5"/>
<reference evidence="1" key="1">
    <citation type="submission" date="2020-11" db="EMBL/GenBank/DDBJ databases">
        <authorList>
            <person name="Tran Van P."/>
        </authorList>
    </citation>
    <scope>NUCLEOTIDE SEQUENCE</scope>
</reference>
<proteinExistence type="predicted"/>
<gene>
    <name evidence="1" type="ORF">TMSB3V08_LOCUS7016</name>
</gene>